<keyword evidence="3" id="KW-0949">S-adenosyl-L-methionine</keyword>
<dbReference type="Gene3D" id="1.10.940.10">
    <property type="entry name" value="NusB-like"/>
    <property type="match status" value="1"/>
</dbReference>
<keyword evidence="4" id="KW-0694">RNA-binding</keyword>
<dbReference type="PANTHER" id="PTHR22807">
    <property type="entry name" value="NOP2 YEAST -RELATED NOL1/NOP2/FMU SUN DOMAIN-CONTAINING"/>
    <property type="match status" value="1"/>
</dbReference>
<dbReference type="OrthoDB" id="14725at2157"/>
<dbReference type="GeneID" id="11139551"/>
<gene>
    <name evidence="6" type="ordered locus">Pyrfu_1074</name>
</gene>
<dbReference type="GO" id="GO:0016428">
    <property type="term" value="F:tRNA (cytidine-5-)-methyltransferase activity"/>
    <property type="evidence" value="ECO:0007669"/>
    <property type="project" value="TreeGrafter"/>
</dbReference>
<dbReference type="EMBL" id="CP002838">
    <property type="protein sequence ID" value="AEM38942.1"/>
    <property type="molecule type" value="Genomic_DNA"/>
</dbReference>
<dbReference type="SUPFAM" id="SSF53335">
    <property type="entry name" value="S-adenosyl-L-methionine-dependent methyltransferases"/>
    <property type="match status" value="1"/>
</dbReference>
<dbReference type="Gene3D" id="3.40.50.150">
    <property type="entry name" value="Vaccinia Virus protein VP39"/>
    <property type="match status" value="1"/>
</dbReference>
<dbReference type="GO" id="GO:0003723">
    <property type="term" value="F:RNA binding"/>
    <property type="evidence" value="ECO:0007669"/>
    <property type="project" value="UniProtKB-KW"/>
</dbReference>
<dbReference type="CDD" id="cd02440">
    <property type="entry name" value="AdoMet_MTases"/>
    <property type="match status" value="1"/>
</dbReference>
<evidence type="ECO:0000259" key="5">
    <source>
        <dbReference type="PROSITE" id="PS51686"/>
    </source>
</evidence>
<dbReference type="InParanoid" id="G0EF45"/>
<dbReference type="Pfam" id="PF01189">
    <property type="entry name" value="Methyltr_RsmB-F"/>
    <property type="match status" value="1"/>
</dbReference>
<sequence>MPVKLTPRDIEALIVAMKRGEEYKPWQVAKREVFREYGIAGTVKDKIFTAMMYRAWSLQGLLDRVVEKAVGVSVEKLDAYTRAAARIYAFQRLIAHREGHEDITVWMEEFTPRILAKLGGDPDIFKMLVERIEEARTAIDPLEERLMVSRFIYERVASFIGENEAETLFQFVNSWVPPLSLRVNTLKTTVGNVVKWLRRLGYKPRVSPFVETVVKIERGELRPEVFKLVRRGFAVLQDDASAAASLLLAPRPGETIVDLCAAPGGKTSHLAELTRLKSHIIAFEPYPDRAAKLRETLERVGADRVVDIVMGDGRRAPDMLGEEVADAVLVDPPCSSTGTIAKNPDVRWRLKPEELEKITKLQRELLEAAYRIVKPGGRILYSVCSLLREEGEDIISWLLSKYHGRVKPLEPNPPLFDPSPLQPWARRAWPHRHRTSGFYYALLVKQA</sequence>
<proteinExistence type="predicted"/>
<dbReference type="RefSeq" id="WP_014026619.1">
    <property type="nucleotide sequence ID" value="NC_015931.1"/>
</dbReference>
<dbReference type="InterPro" id="IPR023267">
    <property type="entry name" value="RCMT"/>
</dbReference>
<dbReference type="Proteomes" id="UP000001037">
    <property type="component" value="Chromosome"/>
</dbReference>
<evidence type="ECO:0000256" key="4">
    <source>
        <dbReference type="ARBA" id="ARBA00022884"/>
    </source>
</evidence>
<dbReference type="HOGENOM" id="CLU_005316_0_1_2"/>
<protein>
    <submittedName>
        <fullName evidence="6">Fmu (Sun) domain protein</fullName>
    </submittedName>
</protein>
<dbReference type="InterPro" id="IPR029063">
    <property type="entry name" value="SAM-dependent_MTases_sf"/>
</dbReference>
<dbReference type="GO" id="GO:0030488">
    <property type="term" value="P:tRNA methylation"/>
    <property type="evidence" value="ECO:0007669"/>
    <property type="project" value="TreeGrafter"/>
</dbReference>
<dbReference type="PROSITE" id="PS51686">
    <property type="entry name" value="SAM_MT_RSMB_NOP"/>
    <property type="match status" value="1"/>
</dbReference>
<accession>G0EF45</accession>
<dbReference type="KEGG" id="pfm:Pyrfu_1074"/>
<reference evidence="6 7" key="1">
    <citation type="journal article" date="2011" name="Stand. Genomic Sci.">
        <title>Complete genome sequence of the hyperthermophilic chemolithoautotroph Pyrolobus fumarii type strain (1A).</title>
        <authorList>
            <person name="Anderson I."/>
            <person name="Goker M."/>
            <person name="Nolan M."/>
            <person name="Lucas S."/>
            <person name="Hammon N."/>
            <person name="Deshpande S."/>
            <person name="Cheng J.F."/>
            <person name="Tapia R."/>
            <person name="Han C."/>
            <person name="Goodwin L."/>
            <person name="Pitluck S."/>
            <person name="Huntemann M."/>
            <person name="Liolios K."/>
            <person name="Ivanova N."/>
            <person name="Pagani I."/>
            <person name="Mavromatis K."/>
            <person name="Ovchinikova G."/>
            <person name="Pati A."/>
            <person name="Chen A."/>
            <person name="Palaniappan K."/>
            <person name="Land M."/>
            <person name="Hauser L."/>
            <person name="Brambilla E.M."/>
            <person name="Huber H."/>
            <person name="Yasawong M."/>
            <person name="Rohde M."/>
            <person name="Spring S."/>
            <person name="Abt B."/>
            <person name="Sikorski J."/>
            <person name="Wirth R."/>
            <person name="Detter J.C."/>
            <person name="Woyke T."/>
            <person name="Bristow J."/>
            <person name="Eisen J.A."/>
            <person name="Markowitz V."/>
            <person name="Hugenholtz P."/>
            <person name="Kyrpides N.C."/>
            <person name="Klenk H.P."/>
            <person name="Lapidus A."/>
        </authorList>
    </citation>
    <scope>NUCLEOTIDE SEQUENCE [LARGE SCALE GENOMIC DNA]</scope>
    <source>
        <strain evidence="7">DSM 11204 / 1A</strain>
    </source>
</reference>
<evidence type="ECO:0000256" key="3">
    <source>
        <dbReference type="ARBA" id="ARBA00022691"/>
    </source>
</evidence>
<evidence type="ECO:0000256" key="2">
    <source>
        <dbReference type="ARBA" id="ARBA00022679"/>
    </source>
</evidence>
<keyword evidence="2" id="KW-0808">Transferase</keyword>
<name>G0EF45_PYRF1</name>
<dbReference type="PRINTS" id="PR02008">
    <property type="entry name" value="RCMTFAMILY"/>
</dbReference>
<evidence type="ECO:0000256" key="1">
    <source>
        <dbReference type="ARBA" id="ARBA00022603"/>
    </source>
</evidence>
<dbReference type="Gene3D" id="3.30.70.1170">
    <property type="entry name" value="Sun protein, domain 3"/>
    <property type="match status" value="1"/>
</dbReference>
<keyword evidence="1" id="KW-0489">Methyltransferase</keyword>
<dbReference type="STRING" id="694429.Pyrfu_1074"/>
<feature type="domain" description="SAM-dependent MTase RsmB/NOP-type" evidence="5">
    <location>
        <begin position="169"/>
        <end position="446"/>
    </location>
</feature>
<dbReference type="InterPro" id="IPR035926">
    <property type="entry name" value="NusB-like_sf"/>
</dbReference>
<dbReference type="eggNOG" id="arCOG00974">
    <property type="taxonomic scope" value="Archaea"/>
</dbReference>
<evidence type="ECO:0000313" key="7">
    <source>
        <dbReference type="Proteomes" id="UP000001037"/>
    </source>
</evidence>
<dbReference type="InterPro" id="IPR049560">
    <property type="entry name" value="MeTrfase_RsmB-F_NOP2_cat"/>
</dbReference>
<dbReference type="AlphaFoldDB" id="G0EF45"/>
<keyword evidence="7" id="KW-1185">Reference proteome</keyword>
<dbReference type="PANTHER" id="PTHR22807:SF74">
    <property type="entry name" value="TRNA (CYTOSINE(48)-C(5))-METHYLTRANSFERASE"/>
    <property type="match status" value="1"/>
</dbReference>
<dbReference type="InterPro" id="IPR001678">
    <property type="entry name" value="MeTrfase_RsmB-F_NOP2_dom"/>
</dbReference>
<evidence type="ECO:0000313" key="6">
    <source>
        <dbReference type="EMBL" id="AEM38942.1"/>
    </source>
</evidence>
<organism evidence="6 7">
    <name type="scientific">Pyrolobus fumarii (strain DSM 11204 / 1A)</name>
    <dbReference type="NCBI Taxonomy" id="694429"/>
    <lineage>
        <taxon>Archaea</taxon>
        <taxon>Thermoproteota</taxon>
        <taxon>Thermoprotei</taxon>
        <taxon>Desulfurococcales</taxon>
        <taxon>Pyrodictiaceae</taxon>
        <taxon>Pyrolobus</taxon>
    </lineage>
</organism>